<gene>
    <name evidence="4" type="ORF">BV898_11876</name>
</gene>
<organism evidence="4 5">
    <name type="scientific">Hypsibius exemplaris</name>
    <name type="common">Freshwater tardigrade</name>
    <dbReference type="NCBI Taxonomy" id="2072580"/>
    <lineage>
        <taxon>Eukaryota</taxon>
        <taxon>Metazoa</taxon>
        <taxon>Ecdysozoa</taxon>
        <taxon>Tardigrada</taxon>
        <taxon>Eutardigrada</taxon>
        <taxon>Parachela</taxon>
        <taxon>Hypsibioidea</taxon>
        <taxon>Hypsibiidae</taxon>
        <taxon>Hypsibius</taxon>
    </lineage>
</organism>
<comment type="similarity">
    <text evidence="1 2">Belongs to the serpin family.</text>
</comment>
<evidence type="ECO:0000313" key="5">
    <source>
        <dbReference type="Proteomes" id="UP000192578"/>
    </source>
</evidence>
<evidence type="ECO:0000313" key="4">
    <source>
        <dbReference type="EMBL" id="OQV13878.1"/>
    </source>
</evidence>
<dbReference type="Gene3D" id="3.30.497.10">
    <property type="entry name" value="Antithrombin, subunit I, domain 2"/>
    <property type="match status" value="1"/>
</dbReference>
<dbReference type="GO" id="GO:0004867">
    <property type="term" value="F:serine-type endopeptidase inhibitor activity"/>
    <property type="evidence" value="ECO:0007669"/>
    <property type="project" value="InterPro"/>
</dbReference>
<proteinExistence type="inferred from homology"/>
<dbReference type="InterPro" id="IPR042178">
    <property type="entry name" value="Serpin_sf_1"/>
</dbReference>
<dbReference type="PANTHER" id="PTHR11461">
    <property type="entry name" value="SERINE PROTEASE INHIBITOR, SERPIN"/>
    <property type="match status" value="1"/>
</dbReference>
<reference evidence="5" key="1">
    <citation type="submission" date="2017-01" db="EMBL/GenBank/DDBJ databases">
        <title>Comparative genomics of anhydrobiosis in the tardigrade Hypsibius dujardini.</title>
        <authorList>
            <person name="Yoshida Y."/>
            <person name="Koutsovoulos G."/>
            <person name="Laetsch D."/>
            <person name="Stevens L."/>
            <person name="Kumar S."/>
            <person name="Horikawa D."/>
            <person name="Ishino K."/>
            <person name="Komine S."/>
            <person name="Tomita M."/>
            <person name="Blaxter M."/>
            <person name="Arakawa K."/>
        </authorList>
    </citation>
    <scope>NUCLEOTIDE SEQUENCE [LARGE SCALE GENOMIC DNA]</scope>
    <source>
        <strain evidence="5">Z151</strain>
    </source>
</reference>
<dbReference type="PANTHER" id="PTHR11461:SF211">
    <property type="entry name" value="GH10112P-RELATED"/>
    <property type="match status" value="1"/>
</dbReference>
<dbReference type="OrthoDB" id="671595at2759"/>
<keyword evidence="5" id="KW-1185">Reference proteome</keyword>
<dbReference type="InterPro" id="IPR023796">
    <property type="entry name" value="Serpin_dom"/>
</dbReference>
<dbReference type="GO" id="GO:0005615">
    <property type="term" value="C:extracellular space"/>
    <property type="evidence" value="ECO:0007669"/>
    <property type="project" value="InterPro"/>
</dbReference>
<sequence length="427" mass="47588">MERLRGPMHRFAMRLFQSCRLEYPTGNILFSPFTASTGLLLIYMGADGATKRELERALELDEIIGNLDGANADSDVEMAFRQALAILGKVPRDVDADKGVDNGAFRVFRVNKIFLEEGISVKDDFIQRLGKMRAEVVFVGFQRNPEGARKEINEYIEETMNGKVHDCFAASSIDRHTSMVLANGICFRARWDVVFDAGRTTILPFREDDGKKVDFHMMRGVFNLAYVYDEHIGLTYLEIPYINNSASLLIFLPDGKRSLKDVSKTLNQAVTNKLNLVKRLREVHLTLPKFKLQSNLDLKAIIRLVGVKSAFSDQADMSRMSPGGDVSLTAARHTGYFSIDETGTDASGSLEPSVSKSERLLSQRRSITSLVDHEAAGSLALRALPKISSREPSSQAVSVVVNRSFLFSVRHNKSGLMVCLGRLEKVE</sequence>
<evidence type="ECO:0000256" key="2">
    <source>
        <dbReference type="RuleBase" id="RU000411"/>
    </source>
</evidence>
<dbReference type="Proteomes" id="UP000192578">
    <property type="component" value="Unassembled WGS sequence"/>
</dbReference>
<dbReference type="CDD" id="cd00172">
    <property type="entry name" value="serpin"/>
    <property type="match status" value="1"/>
</dbReference>
<dbReference type="SUPFAM" id="SSF56574">
    <property type="entry name" value="Serpins"/>
    <property type="match status" value="1"/>
</dbReference>
<dbReference type="Pfam" id="PF00079">
    <property type="entry name" value="Serpin"/>
    <property type="match status" value="1"/>
</dbReference>
<protein>
    <submittedName>
        <fullName evidence="4">Heterochromatin-associated protein MENT</fullName>
    </submittedName>
</protein>
<dbReference type="EMBL" id="MTYJ01000114">
    <property type="protein sequence ID" value="OQV13878.1"/>
    <property type="molecule type" value="Genomic_DNA"/>
</dbReference>
<accession>A0A1W0WFA6</accession>
<dbReference type="InterPro" id="IPR023795">
    <property type="entry name" value="Serpin_CS"/>
</dbReference>
<dbReference type="Gene3D" id="2.30.39.10">
    <property type="entry name" value="Alpha-1-antitrypsin, domain 1"/>
    <property type="match status" value="1"/>
</dbReference>
<dbReference type="SMART" id="SM00093">
    <property type="entry name" value="SERPIN"/>
    <property type="match status" value="1"/>
</dbReference>
<evidence type="ECO:0000256" key="1">
    <source>
        <dbReference type="ARBA" id="ARBA00009500"/>
    </source>
</evidence>
<comment type="caution">
    <text evidence="4">The sequence shown here is derived from an EMBL/GenBank/DDBJ whole genome shotgun (WGS) entry which is preliminary data.</text>
</comment>
<name>A0A1W0WFA6_HYPEX</name>
<dbReference type="InterPro" id="IPR036186">
    <property type="entry name" value="Serpin_sf"/>
</dbReference>
<dbReference type="InterPro" id="IPR042185">
    <property type="entry name" value="Serpin_sf_2"/>
</dbReference>
<dbReference type="InterPro" id="IPR000215">
    <property type="entry name" value="Serpin_fam"/>
</dbReference>
<evidence type="ECO:0000259" key="3">
    <source>
        <dbReference type="SMART" id="SM00093"/>
    </source>
</evidence>
<feature type="domain" description="Serpin" evidence="3">
    <location>
        <begin position="13"/>
        <end position="426"/>
    </location>
</feature>
<dbReference type="AlphaFoldDB" id="A0A1W0WFA6"/>
<dbReference type="PROSITE" id="PS00284">
    <property type="entry name" value="SERPIN"/>
    <property type="match status" value="1"/>
</dbReference>